<organism evidence="2 3">
    <name type="scientific">Thermosipho ferrireducens</name>
    <dbReference type="NCBI Taxonomy" id="2571116"/>
    <lineage>
        <taxon>Bacteria</taxon>
        <taxon>Thermotogati</taxon>
        <taxon>Thermotogota</taxon>
        <taxon>Thermotogae</taxon>
        <taxon>Thermotogales</taxon>
        <taxon>Fervidobacteriaceae</taxon>
        <taxon>Thermosipho</taxon>
    </lineage>
</organism>
<dbReference type="RefSeq" id="WP_207565973.1">
    <property type="nucleotide sequence ID" value="NZ_CP071446.1"/>
</dbReference>
<accession>A0ABX7S7J5</accession>
<evidence type="ECO:0000313" key="2">
    <source>
        <dbReference type="EMBL" id="QTA37248.1"/>
    </source>
</evidence>
<name>A0ABX7S7J5_9BACT</name>
<keyword evidence="1" id="KW-0472">Membrane</keyword>
<dbReference type="EMBL" id="CP071446">
    <property type="protein sequence ID" value="QTA37248.1"/>
    <property type="molecule type" value="Genomic_DNA"/>
</dbReference>
<reference evidence="2 3" key="1">
    <citation type="submission" date="2021-03" db="EMBL/GenBank/DDBJ databases">
        <title>Thermosipho ferrireducens sp.nov., an anaerobic thermophilic iron-reducing bacterium isolated from a deep-sea hydrothermal sulfide deposits.</title>
        <authorList>
            <person name="Zeng X."/>
            <person name="Chen Y."/>
            <person name="Shao Z."/>
        </authorList>
    </citation>
    <scope>NUCLEOTIDE SEQUENCE [LARGE SCALE GENOMIC DNA]</scope>
    <source>
        <strain evidence="2 3">JL129W03</strain>
    </source>
</reference>
<proteinExistence type="predicted"/>
<gene>
    <name evidence="2" type="ORF">JYK00_05755</name>
</gene>
<protein>
    <recommendedName>
        <fullName evidence="4">DUF4352 domain-containing protein</fullName>
    </recommendedName>
</protein>
<sequence>MQNNYNKLREEKEKKLKEEINAYRRRSVYYLFINIFIVVILVFVVMKFRAPISTTSQIVDGYQFIIKTSQEYYSDEQIKARVYIINTRNRNRKFVLNYFKFSIERKDGQSIYNFDYNSQISSEIEALKSRLVFELEREAYLSRLKSGEYLIKAEALINGKKLSTTNYFVVKEEVTYTLQVDPFYVVNEEFLPKLVVRNRTSSPTDLRVKSIVWKIEKSDVGKVIFVNKQEKENTYSINSGEVLIFEPEKTFVVKSKGIYNVKTVLTVNDIVKSSAIGIRVIDFPERTYKNIQANVYSDELLLAKKKVTLHVSLTNKSSKERFLKFSSLSLLIPEINYNYEISNSKVYIPPSGSEIALTVPVFFPKGGKYTFVIQLVGQERKTFSYEVEIP</sequence>
<feature type="transmembrane region" description="Helical" evidence="1">
    <location>
        <begin position="27"/>
        <end position="46"/>
    </location>
</feature>
<keyword evidence="3" id="KW-1185">Reference proteome</keyword>
<keyword evidence="1" id="KW-1133">Transmembrane helix</keyword>
<evidence type="ECO:0000256" key="1">
    <source>
        <dbReference type="SAM" id="Phobius"/>
    </source>
</evidence>
<dbReference type="Proteomes" id="UP000671862">
    <property type="component" value="Chromosome"/>
</dbReference>
<evidence type="ECO:0008006" key="4">
    <source>
        <dbReference type="Google" id="ProtNLM"/>
    </source>
</evidence>
<keyword evidence="1" id="KW-0812">Transmembrane</keyword>
<evidence type="ECO:0000313" key="3">
    <source>
        <dbReference type="Proteomes" id="UP000671862"/>
    </source>
</evidence>